<dbReference type="EMBL" id="HACA01033234">
    <property type="protein sequence ID" value="CDW50595.1"/>
    <property type="molecule type" value="Transcribed_RNA"/>
</dbReference>
<evidence type="ECO:0000313" key="1">
    <source>
        <dbReference type="EMBL" id="CDW50595.1"/>
    </source>
</evidence>
<name>A0A0K2VJT6_LEPSM</name>
<protein>
    <submittedName>
        <fullName evidence="1">Uncharacterized protein</fullName>
    </submittedName>
</protein>
<proteinExistence type="predicted"/>
<sequence length="84" mass="9972">MVAIFFHWINLILLEEDYSGCQLRLLNQFVVLFTGYARIIFFHSCNVFRFLFLLDFSGHGNICRGLVPEIIGDFSIHCLRHYYH</sequence>
<accession>A0A0K2VJT6</accession>
<organism evidence="1">
    <name type="scientific">Lepeophtheirus salmonis</name>
    <name type="common">Salmon louse</name>
    <name type="synonym">Caligus salmonis</name>
    <dbReference type="NCBI Taxonomy" id="72036"/>
    <lineage>
        <taxon>Eukaryota</taxon>
        <taxon>Metazoa</taxon>
        <taxon>Ecdysozoa</taxon>
        <taxon>Arthropoda</taxon>
        <taxon>Crustacea</taxon>
        <taxon>Multicrustacea</taxon>
        <taxon>Hexanauplia</taxon>
        <taxon>Copepoda</taxon>
        <taxon>Siphonostomatoida</taxon>
        <taxon>Caligidae</taxon>
        <taxon>Lepeophtheirus</taxon>
    </lineage>
</organism>
<dbReference type="AlphaFoldDB" id="A0A0K2VJT6"/>
<reference evidence="1" key="1">
    <citation type="submission" date="2014-05" db="EMBL/GenBank/DDBJ databases">
        <authorList>
            <person name="Chronopoulou M."/>
        </authorList>
    </citation>
    <scope>NUCLEOTIDE SEQUENCE</scope>
    <source>
        <tissue evidence="1">Whole organism</tissue>
    </source>
</reference>